<dbReference type="SUPFAM" id="SSF57196">
    <property type="entry name" value="EGF/Laminin"/>
    <property type="match status" value="2"/>
</dbReference>
<keyword evidence="8" id="KW-1185">Reference proteome</keyword>
<dbReference type="Pfam" id="PF00024">
    <property type="entry name" value="PAN_1"/>
    <property type="match status" value="1"/>
</dbReference>
<sequence>MENKALRNHVIKSLQEIDVDNCELQCYLEPNCVSYNYGPSLCELNDMTHLQAPLDDMEARDGSTYRAIFYVSNMVEPGNPCLNGPCLNGATCQTGFGSHGYRCVCVNGFQGDNCEMDVDECTSETHDCPANGVCTNVEGSFQCECQSRFTGDGKTCDGR</sequence>
<gene>
    <name evidence="7" type="ORF">PLOB_00026610</name>
</gene>
<keyword evidence="1 4" id="KW-0245">EGF-like domain</keyword>
<comment type="caution">
    <text evidence="7">The sequence shown here is derived from an EMBL/GenBank/DDBJ whole genome shotgun (WGS) entry which is preliminary data.</text>
</comment>
<dbReference type="PANTHER" id="PTHR12916">
    <property type="entry name" value="CYTOCHROME C OXIDASE POLYPEPTIDE VIC-2"/>
    <property type="match status" value="1"/>
</dbReference>
<reference evidence="7 8" key="1">
    <citation type="submission" date="2022-05" db="EMBL/GenBank/DDBJ databases">
        <authorList>
            <consortium name="Genoscope - CEA"/>
            <person name="William W."/>
        </authorList>
    </citation>
    <scope>NUCLEOTIDE SEQUENCE [LARGE SCALE GENOMIC DNA]</scope>
</reference>
<dbReference type="PANTHER" id="PTHR12916:SF9">
    <property type="entry name" value="NEUROGENIC LOCUS NOTCH HOMOLOG PROTEIN 1-RELATED"/>
    <property type="match status" value="1"/>
</dbReference>
<dbReference type="PROSITE" id="PS50948">
    <property type="entry name" value="PAN"/>
    <property type="match status" value="1"/>
</dbReference>
<dbReference type="SMART" id="SM00179">
    <property type="entry name" value="EGF_CA"/>
    <property type="match status" value="2"/>
</dbReference>
<evidence type="ECO:0000259" key="6">
    <source>
        <dbReference type="PROSITE" id="PS50948"/>
    </source>
</evidence>
<feature type="domain" description="Apple" evidence="6">
    <location>
        <begin position="1"/>
        <end position="70"/>
    </location>
</feature>
<evidence type="ECO:0000259" key="5">
    <source>
        <dbReference type="PROSITE" id="PS50026"/>
    </source>
</evidence>
<feature type="domain" description="EGF-like" evidence="5">
    <location>
        <begin position="117"/>
        <end position="157"/>
    </location>
</feature>
<evidence type="ECO:0000313" key="7">
    <source>
        <dbReference type="EMBL" id="CAH3118825.1"/>
    </source>
</evidence>
<keyword evidence="2" id="KW-0677">Repeat</keyword>
<dbReference type="InterPro" id="IPR000152">
    <property type="entry name" value="EGF-type_Asp/Asn_hydroxyl_site"/>
</dbReference>
<dbReference type="Gene3D" id="2.10.25.10">
    <property type="entry name" value="Laminin"/>
    <property type="match status" value="2"/>
</dbReference>
<accession>A0ABN8NQV5</accession>
<dbReference type="PROSITE" id="PS50026">
    <property type="entry name" value="EGF_3"/>
    <property type="match status" value="2"/>
</dbReference>
<feature type="domain" description="EGF-like" evidence="5">
    <location>
        <begin position="77"/>
        <end position="115"/>
    </location>
</feature>
<evidence type="ECO:0000256" key="2">
    <source>
        <dbReference type="ARBA" id="ARBA00022737"/>
    </source>
</evidence>
<keyword evidence="3 4" id="KW-1015">Disulfide bond</keyword>
<organism evidence="7 8">
    <name type="scientific">Porites lobata</name>
    <dbReference type="NCBI Taxonomy" id="104759"/>
    <lineage>
        <taxon>Eukaryota</taxon>
        <taxon>Metazoa</taxon>
        <taxon>Cnidaria</taxon>
        <taxon>Anthozoa</taxon>
        <taxon>Hexacorallia</taxon>
        <taxon>Scleractinia</taxon>
        <taxon>Fungiina</taxon>
        <taxon>Poritidae</taxon>
        <taxon>Porites</taxon>
    </lineage>
</organism>
<dbReference type="InterPro" id="IPR003609">
    <property type="entry name" value="Pan_app"/>
</dbReference>
<evidence type="ECO:0000256" key="3">
    <source>
        <dbReference type="ARBA" id="ARBA00023157"/>
    </source>
</evidence>
<dbReference type="InterPro" id="IPR049883">
    <property type="entry name" value="NOTCH1_EGF-like"/>
</dbReference>
<dbReference type="InterPro" id="IPR018097">
    <property type="entry name" value="EGF_Ca-bd_CS"/>
</dbReference>
<feature type="disulfide bond" evidence="4">
    <location>
        <begin position="105"/>
        <end position="114"/>
    </location>
</feature>
<evidence type="ECO:0000313" key="8">
    <source>
        <dbReference type="Proteomes" id="UP001159405"/>
    </source>
</evidence>
<evidence type="ECO:0000256" key="1">
    <source>
        <dbReference type="ARBA" id="ARBA00022536"/>
    </source>
</evidence>
<dbReference type="Pfam" id="PF00008">
    <property type="entry name" value="EGF"/>
    <property type="match status" value="1"/>
</dbReference>
<dbReference type="PROSITE" id="PS00022">
    <property type="entry name" value="EGF_1"/>
    <property type="match status" value="1"/>
</dbReference>
<dbReference type="Pfam" id="PF07645">
    <property type="entry name" value="EGF_CA"/>
    <property type="match status" value="1"/>
</dbReference>
<feature type="disulfide bond" evidence="4">
    <location>
        <begin position="86"/>
        <end position="103"/>
    </location>
</feature>
<proteinExistence type="predicted"/>
<dbReference type="PROSITE" id="PS00010">
    <property type="entry name" value="ASX_HYDROXYL"/>
    <property type="match status" value="1"/>
</dbReference>
<comment type="caution">
    <text evidence="4">Lacks conserved residue(s) required for the propagation of feature annotation.</text>
</comment>
<evidence type="ECO:0000256" key="4">
    <source>
        <dbReference type="PROSITE-ProRule" id="PRU00076"/>
    </source>
</evidence>
<dbReference type="SMART" id="SM00181">
    <property type="entry name" value="EGF"/>
    <property type="match status" value="2"/>
</dbReference>
<dbReference type="PROSITE" id="PS01186">
    <property type="entry name" value="EGF_2"/>
    <property type="match status" value="1"/>
</dbReference>
<dbReference type="InterPro" id="IPR001881">
    <property type="entry name" value="EGF-like_Ca-bd_dom"/>
</dbReference>
<dbReference type="CDD" id="cd00054">
    <property type="entry name" value="EGF_CA"/>
    <property type="match status" value="2"/>
</dbReference>
<dbReference type="PROSITE" id="PS01187">
    <property type="entry name" value="EGF_CA"/>
    <property type="match status" value="1"/>
</dbReference>
<name>A0ABN8NQV5_9CNID</name>
<protein>
    <submittedName>
        <fullName evidence="7">Uncharacterized protein</fullName>
    </submittedName>
</protein>
<dbReference type="Proteomes" id="UP001159405">
    <property type="component" value="Unassembled WGS sequence"/>
</dbReference>
<dbReference type="InterPro" id="IPR000742">
    <property type="entry name" value="EGF"/>
</dbReference>
<dbReference type="EMBL" id="CALNXK010000032">
    <property type="protein sequence ID" value="CAH3118825.1"/>
    <property type="molecule type" value="Genomic_DNA"/>
</dbReference>